<dbReference type="InterPro" id="IPR029346">
    <property type="entry name" value="USP_C"/>
</dbReference>
<reference evidence="9" key="1">
    <citation type="submission" date="2023-12" db="EMBL/GenBank/DDBJ databases">
        <title>Genome assembly of Anisodus tanguticus.</title>
        <authorList>
            <person name="Wang Y.-J."/>
        </authorList>
    </citation>
    <scope>NUCLEOTIDE SEQUENCE</scope>
    <source>
        <strain evidence="9">KB-2021</strain>
        <tissue evidence="9">Leaf</tissue>
    </source>
</reference>
<name>A0AAE1V785_9SOLA</name>
<keyword evidence="10" id="KW-1185">Reference proteome</keyword>
<sequence>MIVLTKFRIWYLSKILVLLNWLQRRTNIFLDNAGGGNDDGDDGEPLLPWFGFEMDSKEEDDELQDVPFLLPNEEEDEEVDAESLVDDMHQKSPGESTSSFDQTIAAQFDGSFQILEEENNRLIRVYHFSGGSAYQLQIQYLGKPFSLVIYEGETLAQVKVRIQNTLQDGKRVIVKWSGRR</sequence>
<accession>A0AAE1V785</accession>
<protein>
    <recommendedName>
        <fullName evidence="3">ubiquitinyl hydrolase 1</fullName>
        <ecNumber evidence="3">3.4.19.12</ecNumber>
    </recommendedName>
</protein>
<dbReference type="GO" id="GO:0004843">
    <property type="term" value="F:cysteine-type deubiquitinase activity"/>
    <property type="evidence" value="ECO:0007669"/>
    <property type="project" value="UniProtKB-EC"/>
</dbReference>
<dbReference type="EC" id="3.4.19.12" evidence="3"/>
<evidence type="ECO:0000256" key="7">
    <source>
        <dbReference type="ARBA" id="ARBA00022807"/>
    </source>
</evidence>
<keyword evidence="4" id="KW-0645">Protease</keyword>
<evidence type="ECO:0000256" key="5">
    <source>
        <dbReference type="ARBA" id="ARBA00022786"/>
    </source>
</evidence>
<gene>
    <name evidence="9" type="ORF">RND71_029453</name>
</gene>
<dbReference type="AlphaFoldDB" id="A0AAE1V785"/>
<dbReference type="Proteomes" id="UP001291623">
    <property type="component" value="Unassembled WGS sequence"/>
</dbReference>
<evidence type="ECO:0000313" key="9">
    <source>
        <dbReference type="EMBL" id="KAK4350140.1"/>
    </source>
</evidence>
<organism evidence="9 10">
    <name type="scientific">Anisodus tanguticus</name>
    <dbReference type="NCBI Taxonomy" id="243964"/>
    <lineage>
        <taxon>Eukaryota</taxon>
        <taxon>Viridiplantae</taxon>
        <taxon>Streptophyta</taxon>
        <taxon>Embryophyta</taxon>
        <taxon>Tracheophyta</taxon>
        <taxon>Spermatophyta</taxon>
        <taxon>Magnoliopsida</taxon>
        <taxon>eudicotyledons</taxon>
        <taxon>Gunneridae</taxon>
        <taxon>Pentapetalae</taxon>
        <taxon>asterids</taxon>
        <taxon>lamiids</taxon>
        <taxon>Solanales</taxon>
        <taxon>Solanaceae</taxon>
        <taxon>Solanoideae</taxon>
        <taxon>Hyoscyameae</taxon>
        <taxon>Anisodus</taxon>
    </lineage>
</organism>
<comment type="caution">
    <text evidence="9">The sequence shown here is derived from an EMBL/GenBank/DDBJ whole genome shotgun (WGS) entry which is preliminary data.</text>
</comment>
<proteinExistence type="inferred from homology"/>
<comment type="catalytic activity">
    <reaction evidence="1">
        <text>Thiol-dependent hydrolysis of ester, thioester, amide, peptide and isopeptide bonds formed by the C-terminal Gly of ubiquitin (a 76-residue protein attached to proteins as an intracellular targeting signal).</text>
        <dbReference type="EC" id="3.4.19.12"/>
    </reaction>
</comment>
<evidence type="ECO:0000256" key="2">
    <source>
        <dbReference type="ARBA" id="ARBA00009085"/>
    </source>
</evidence>
<keyword evidence="5" id="KW-0833">Ubl conjugation pathway</keyword>
<keyword evidence="7" id="KW-0788">Thiol protease</keyword>
<keyword evidence="6" id="KW-0378">Hydrolase</keyword>
<evidence type="ECO:0000256" key="1">
    <source>
        <dbReference type="ARBA" id="ARBA00000707"/>
    </source>
</evidence>
<evidence type="ECO:0000259" key="8">
    <source>
        <dbReference type="Pfam" id="PF14533"/>
    </source>
</evidence>
<dbReference type="EMBL" id="JAVYJV010000016">
    <property type="protein sequence ID" value="KAK4350140.1"/>
    <property type="molecule type" value="Genomic_DNA"/>
</dbReference>
<evidence type="ECO:0000256" key="4">
    <source>
        <dbReference type="ARBA" id="ARBA00022670"/>
    </source>
</evidence>
<evidence type="ECO:0000313" key="10">
    <source>
        <dbReference type="Proteomes" id="UP001291623"/>
    </source>
</evidence>
<dbReference type="GO" id="GO:0006508">
    <property type="term" value="P:proteolysis"/>
    <property type="evidence" value="ECO:0007669"/>
    <property type="project" value="UniProtKB-KW"/>
</dbReference>
<feature type="domain" description="Ubiquitin carboxyl-terminal hydrolase C-terminal" evidence="8">
    <location>
        <begin position="96"/>
        <end position="172"/>
    </location>
</feature>
<dbReference type="Pfam" id="PF14533">
    <property type="entry name" value="USP7_C2"/>
    <property type="match status" value="1"/>
</dbReference>
<comment type="similarity">
    <text evidence="2">Belongs to the peptidase C19 family.</text>
</comment>
<evidence type="ECO:0000256" key="3">
    <source>
        <dbReference type="ARBA" id="ARBA00012759"/>
    </source>
</evidence>
<evidence type="ECO:0000256" key="6">
    <source>
        <dbReference type="ARBA" id="ARBA00022801"/>
    </source>
</evidence>